<dbReference type="Proteomes" id="UP000053372">
    <property type="component" value="Unassembled WGS sequence"/>
</dbReference>
<name>A0A0V7ZYE5_9CYAN</name>
<evidence type="ECO:0000313" key="3">
    <source>
        <dbReference type="Proteomes" id="UP000053372"/>
    </source>
</evidence>
<sequence>MPTPLPDWVKDWERQEMGTYLVTFDPNHFQWKQIETQGDSRGYIYVLNDLGFTEPTWVG</sequence>
<accession>A0A0V7ZYE5</accession>
<gene>
    <name evidence="2" type="ORF">BC008_04735</name>
    <name evidence="1" type="ORF">BC008_07205</name>
</gene>
<evidence type="ECO:0000313" key="2">
    <source>
        <dbReference type="EMBL" id="KST69612.1"/>
    </source>
</evidence>
<proteinExistence type="predicted"/>
<organism evidence="2 3">
    <name type="scientific">Mastigocoleus testarum BC008</name>
    <dbReference type="NCBI Taxonomy" id="371196"/>
    <lineage>
        <taxon>Bacteria</taxon>
        <taxon>Bacillati</taxon>
        <taxon>Cyanobacteriota</taxon>
        <taxon>Cyanophyceae</taxon>
        <taxon>Nostocales</taxon>
        <taxon>Hapalosiphonaceae</taxon>
        <taxon>Mastigocoleus</taxon>
    </lineage>
</organism>
<dbReference type="EMBL" id="LMTZ01000170">
    <property type="protein sequence ID" value="KST61825.1"/>
    <property type="molecule type" value="Genomic_DNA"/>
</dbReference>
<keyword evidence="3" id="KW-1185">Reference proteome</keyword>
<protein>
    <submittedName>
        <fullName evidence="2">Uncharacterized protein</fullName>
    </submittedName>
</protein>
<dbReference type="EMBL" id="LMTZ01000018">
    <property type="protein sequence ID" value="KST69612.1"/>
    <property type="molecule type" value="Genomic_DNA"/>
</dbReference>
<dbReference type="AlphaFoldDB" id="A0A0V7ZYE5"/>
<dbReference type="RefSeq" id="WP_058183238.1">
    <property type="nucleotide sequence ID" value="NZ_LMTZ01000018.1"/>
</dbReference>
<comment type="caution">
    <text evidence="2">The sequence shown here is derived from an EMBL/GenBank/DDBJ whole genome shotgun (WGS) entry which is preliminary data.</text>
</comment>
<evidence type="ECO:0000313" key="1">
    <source>
        <dbReference type="EMBL" id="KST61825.1"/>
    </source>
</evidence>
<reference evidence="2 3" key="1">
    <citation type="journal article" date="2015" name="Genome Announc.">
        <title>Draft Genome of the Euendolithic (true boring) Cyanobacterium Mastigocoleus testarum strain BC008.</title>
        <authorList>
            <person name="Guida B.S."/>
            <person name="Garcia-Pichel F."/>
        </authorList>
    </citation>
    <scope>NUCLEOTIDE SEQUENCE [LARGE SCALE GENOMIC DNA]</scope>
    <source>
        <strain evidence="2 3">BC008</strain>
    </source>
</reference>